<evidence type="ECO:0000256" key="1">
    <source>
        <dbReference type="SAM" id="Phobius"/>
    </source>
</evidence>
<feature type="transmembrane region" description="Helical" evidence="1">
    <location>
        <begin position="115"/>
        <end position="134"/>
    </location>
</feature>
<dbReference type="RefSeq" id="XP_037198768.1">
    <property type="nucleotide sequence ID" value="XM_037347437.1"/>
</dbReference>
<keyword evidence="3" id="KW-1185">Reference proteome</keyword>
<dbReference type="Proteomes" id="UP000530670">
    <property type="component" value="Unassembled WGS sequence"/>
</dbReference>
<comment type="caution">
    <text evidence="2">The sequence shown here is derived from an EMBL/GenBank/DDBJ whole genome shotgun (WGS) entry which is preliminary data.</text>
</comment>
<reference evidence="2 3" key="1">
    <citation type="submission" date="2020-05" db="EMBL/GenBank/DDBJ databases">
        <title>Identification and distribution of gene clusters putatively required for synthesis of sphingolipid metabolism inhibitors in phylogenetically diverse species of the filamentous fungus Fusarium.</title>
        <authorList>
            <person name="Kim H.-S."/>
            <person name="Busman M."/>
            <person name="Brown D.W."/>
            <person name="Divon H."/>
            <person name="Uhlig S."/>
            <person name="Proctor R.H."/>
        </authorList>
    </citation>
    <scope>NUCLEOTIDE SEQUENCE [LARGE SCALE GENOMIC DNA]</scope>
    <source>
        <strain evidence="2 3">NRRL 66243</strain>
    </source>
</reference>
<evidence type="ECO:0000313" key="2">
    <source>
        <dbReference type="EMBL" id="KAF5611154.1"/>
    </source>
</evidence>
<keyword evidence="1" id="KW-0812">Transmembrane</keyword>
<name>A0A8H5Q9J6_9HYPO</name>
<dbReference type="AlphaFoldDB" id="A0A8H5Q9J6"/>
<dbReference type="OrthoDB" id="10416199at2759"/>
<gene>
    <name evidence="2" type="ORF">FTJAE_14227</name>
</gene>
<proteinExistence type="predicted"/>
<dbReference type="GeneID" id="59299707"/>
<sequence length="189" mass="21325">MDINNMCSFPEGGQQPGAIDYIITSLSRGIRNPTLVLRESAEVDNGSLPLDLPPDINDSDMDPSDVTLEGEYDIEEVERDPDIEGWIGFSGDAWPYFHQALFFGLRLLWSGVRGIASMFMMGLKLLLAGLYFAFVGGFEWSFLYLLIPIILIFIISEIQPRVHFFLRVIVALMLHVVGRLRASFTEYRG</sequence>
<keyword evidence="1" id="KW-0472">Membrane</keyword>
<protein>
    <submittedName>
        <fullName evidence="2">Uncharacterized protein</fullName>
    </submittedName>
</protein>
<accession>A0A8H5Q9J6</accession>
<organism evidence="2 3">
    <name type="scientific">Fusarium tjaetaba</name>
    <dbReference type="NCBI Taxonomy" id="1567544"/>
    <lineage>
        <taxon>Eukaryota</taxon>
        <taxon>Fungi</taxon>
        <taxon>Dikarya</taxon>
        <taxon>Ascomycota</taxon>
        <taxon>Pezizomycotina</taxon>
        <taxon>Sordariomycetes</taxon>
        <taxon>Hypocreomycetidae</taxon>
        <taxon>Hypocreales</taxon>
        <taxon>Nectriaceae</taxon>
        <taxon>Fusarium</taxon>
        <taxon>Fusarium fujikuroi species complex</taxon>
    </lineage>
</organism>
<dbReference type="EMBL" id="JAAQRI010000625">
    <property type="protein sequence ID" value="KAF5611154.1"/>
    <property type="molecule type" value="Genomic_DNA"/>
</dbReference>
<feature type="transmembrane region" description="Helical" evidence="1">
    <location>
        <begin position="140"/>
        <end position="158"/>
    </location>
</feature>
<keyword evidence="1" id="KW-1133">Transmembrane helix</keyword>
<evidence type="ECO:0000313" key="3">
    <source>
        <dbReference type="Proteomes" id="UP000530670"/>
    </source>
</evidence>
<feature type="transmembrane region" description="Helical" evidence="1">
    <location>
        <begin position="165"/>
        <end position="184"/>
    </location>
</feature>